<dbReference type="EMBL" id="QBKR01000002">
    <property type="protein sequence ID" value="PTX64595.1"/>
    <property type="molecule type" value="Genomic_DNA"/>
</dbReference>
<evidence type="ECO:0000313" key="3">
    <source>
        <dbReference type="Proteomes" id="UP000244240"/>
    </source>
</evidence>
<evidence type="ECO:0000256" key="1">
    <source>
        <dbReference type="SAM" id="Phobius"/>
    </source>
</evidence>
<sequence>MLGMEDWTITIAWLGTVLASLFCIVYGAIRWNEGSDSE</sequence>
<keyword evidence="1" id="KW-0812">Transmembrane</keyword>
<reference evidence="2 3" key="1">
    <citation type="submission" date="2018-04" db="EMBL/GenBank/DDBJ databases">
        <title>Genomic Encyclopedia of Archaeal and Bacterial Type Strains, Phase II (KMG-II): from individual species to whole genera.</title>
        <authorList>
            <person name="Goeker M."/>
        </authorList>
    </citation>
    <scope>NUCLEOTIDE SEQUENCE [LARGE SCALE GENOMIC DNA]</scope>
    <source>
        <strain evidence="2 3">DSM 45787</strain>
    </source>
</reference>
<organism evidence="2 3">
    <name type="scientific">Melghirimyces profundicolus</name>
    <dbReference type="NCBI Taxonomy" id="1242148"/>
    <lineage>
        <taxon>Bacteria</taxon>
        <taxon>Bacillati</taxon>
        <taxon>Bacillota</taxon>
        <taxon>Bacilli</taxon>
        <taxon>Bacillales</taxon>
        <taxon>Thermoactinomycetaceae</taxon>
        <taxon>Melghirimyces</taxon>
    </lineage>
</organism>
<protein>
    <submittedName>
        <fullName evidence="2">Uncharacterized protein</fullName>
    </submittedName>
</protein>
<name>A0A2T6C8G0_9BACL</name>
<evidence type="ECO:0000313" key="2">
    <source>
        <dbReference type="EMBL" id="PTX64595.1"/>
    </source>
</evidence>
<dbReference type="AlphaFoldDB" id="A0A2T6C8G0"/>
<keyword evidence="1" id="KW-0472">Membrane</keyword>
<accession>A0A2T6C8G0</accession>
<feature type="transmembrane region" description="Helical" evidence="1">
    <location>
        <begin position="7"/>
        <end position="29"/>
    </location>
</feature>
<keyword evidence="1" id="KW-1133">Transmembrane helix</keyword>
<comment type="caution">
    <text evidence="2">The sequence shown here is derived from an EMBL/GenBank/DDBJ whole genome shotgun (WGS) entry which is preliminary data.</text>
</comment>
<keyword evidence="3" id="KW-1185">Reference proteome</keyword>
<dbReference type="InterPro" id="IPR054615">
    <property type="entry name" value="Symport_access"/>
</dbReference>
<dbReference type="RefSeq" id="WP_342748040.1">
    <property type="nucleotide sequence ID" value="NZ_QBKR01000002.1"/>
</dbReference>
<dbReference type="NCBIfam" id="NF045580">
    <property type="entry name" value="symport_access"/>
    <property type="match status" value="1"/>
</dbReference>
<proteinExistence type="predicted"/>
<gene>
    <name evidence="2" type="ORF">C8P63_10289</name>
</gene>
<dbReference type="Proteomes" id="UP000244240">
    <property type="component" value="Unassembled WGS sequence"/>
</dbReference>